<dbReference type="Proteomes" id="UP000580474">
    <property type="component" value="Unassembled WGS sequence"/>
</dbReference>
<keyword evidence="6" id="KW-1185">Reference proteome</keyword>
<dbReference type="CDD" id="cd00090">
    <property type="entry name" value="HTH_ARSR"/>
    <property type="match status" value="1"/>
</dbReference>
<evidence type="ECO:0000313" key="6">
    <source>
        <dbReference type="Proteomes" id="UP000580474"/>
    </source>
</evidence>
<dbReference type="PROSITE" id="PS51118">
    <property type="entry name" value="HTH_HXLR"/>
    <property type="match status" value="2"/>
</dbReference>
<dbReference type="RefSeq" id="WP_184479503.1">
    <property type="nucleotide sequence ID" value="NZ_JACHIV010000001.1"/>
</dbReference>
<feature type="domain" description="HTH hxlR-type" evidence="4">
    <location>
        <begin position="12"/>
        <end position="110"/>
    </location>
</feature>
<keyword evidence="2 5" id="KW-0238">DNA-binding</keyword>
<dbReference type="PANTHER" id="PTHR33204:SF37">
    <property type="entry name" value="HTH-TYPE TRANSCRIPTIONAL REGULATOR YODB"/>
    <property type="match status" value="1"/>
</dbReference>
<keyword evidence="3" id="KW-0804">Transcription</keyword>
<proteinExistence type="predicted"/>
<accession>A0A840NI71</accession>
<dbReference type="InterPro" id="IPR011991">
    <property type="entry name" value="ArsR-like_HTH"/>
</dbReference>
<evidence type="ECO:0000313" key="5">
    <source>
        <dbReference type="EMBL" id="MBB5069883.1"/>
    </source>
</evidence>
<dbReference type="Pfam" id="PF01638">
    <property type="entry name" value="HxlR"/>
    <property type="match status" value="2"/>
</dbReference>
<dbReference type="EMBL" id="JACHIV010000001">
    <property type="protein sequence ID" value="MBB5069883.1"/>
    <property type="molecule type" value="Genomic_DNA"/>
</dbReference>
<reference evidence="5 6" key="1">
    <citation type="submission" date="2020-08" db="EMBL/GenBank/DDBJ databases">
        <title>Sequencing the genomes of 1000 actinobacteria strains.</title>
        <authorList>
            <person name="Klenk H.-P."/>
        </authorList>
    </citation>
    <scope>NUCLEOTIDE SEQUENCE [LARGE SCALE GENOMIC DNA]</scope>
    <source>
        <strain evidence="5 6">DSM 45582</strain>
    </source>
</reference>
<gene>
    <name evidence="5" type="ORF">BJ969_002971</name>
</gene>
<organism evidence="5 6">
    <name type="scientific">Saccharopolyspora gloriosae</name>
    <dbReference type="NCBI Taxonomy" id="455344"/>
    <lineage>
        <taxon>Bacteria</taxon>
        <taxon>Bacillati</taxon>
        <taxon>Actinomycetota</taxon>
        <taxon>Actinomycetes</taxon>
        <taxon>Pseudonocardiales</taxon>
        <taxon>Pseudonocardiaceae</taxon>
        <taxon>Saccharopolyspora</taxon>
    </lineage>
</organism>
<dbReference type="InterPro" id="IPR036390">
    <property type="entry name" value="WH_DNA-bd_sf"/>
</dbReference>
<keyword evidence="1" id="KW-0805">Transcription regulation</keyword>
<dbReference type="InterPro" id="IPR002577">
    <property type="entry name" value="HTH_HxlR"/>
</dbReference>
<sequence>MSAGAGEVRYDDAFVAAVGVLNTRWALHVVHALSAEPLGFNELRRRVPGAGPSTLKQRLSELAEAGLLHREVLDGSPPRTRYSLTERGAGLRPMFTEMTSWADRHHLEAPDPAEISGGVLGLFQEKWAMHVVCVLLTGPHGFNELAREVGISQVTLSQRLTELERRGLVDRDRTGSAPAYALSPAGMDFRVVAEPLVEWAHDLHAHHERRTADRAEDAARG</sequence>
<evidence type="ECO:0000256" key="3">
    <source>
        <dbReference type="ARBA" id="ARBA00023163"/>
    </source>
</evidence>
<dbReference type="Gene3D" id="1.10.10.10">
    <property type="entry name" value="Winged helix-like DNA-binding domain superfamily/Winged helix DNA-binding domain"/>
    <property type="match status" value="2"/>
</dbReference>
<evidence type="ECO:0000256" key="2">
    <source>
        <dbReference type="ARBA" id="ARBA00023125"/>
    </source>
</evidence>
<dbReference type="SUPFAM" id="SSF46785">
    <property type="entry name" value="Winged helix' DNA-binding domain"/>
    <property type="match status" value="2"/>
</dbReference>
<comment type="caution">
    <text evidence="5">The sequence shown here is derived from an EMBL/GenBank/DDBJ whole genome shotgun (WGS) entry which is preliminary data.</text>
</comment>
<dbReference type="AlphaFoldDB" id="A0A840NI71"/>
<dbReference type="PANTHER" id="PTHR33204">
    <property type="entry name" value="TRANSCRIPTIONAL REGULATOR, MARR FAMILY"/>
    <property type="match status" value="1"/>
</dbReference>
<dbReference type="GO" id="GO:0003677">
    <property type="term" value="F:DNA binding"/>
    <property type="evidence" value="ECO:0007669"/>
    <property type="project" value="UniProtKB-KW"/>
</dbReference>
<dbReference type="InterPro" id="IPR036388">
    <property type="entry name" value="WH-like_DNA-bd_sf"/>
</dbReference>
<name>A0A840NI71_9PSEU</name>
<protein>
    <submittedName>
        <fullName evidence="5">DNA-binding HxlR family transcriptional regulator</fullName>
    </submittedName>
</protein>
<evidence type="ECO:0000259" key="4">
    <source>
        <dbReference type="PROSITE" id="PS51118"/>
    </source>
</evidence>
<feature type="domain" description="HTH hxlR-type" evidence="4">
    <location>
        <begin position="109"/>
        <end position="208"/>
    </location>
</feature>
<evidence type="ECO:0000256" key="1">
    <source>
        <dbReference type="ARBA" id="ARBA00023015"/>
    </source>
</evidence>